<dbReference type="InterPro" id="IPR053157">
    <property type="entry name" value="Sterol_Uptake_Regulator"/>
</dbReference>
<evidence type="ECO:0000259" key="2">
    <source>
        <dbReference type="PROSITE" id="PS50048"/>
    </source>
</evidence>
<dbReference type="Proteomes" id="UP000219602">
    <property type="component" value="Chromosome 5"/>
</dbReference>
<dbReference type="SMART" id="SM00066">
    <property type="entry name" value="GAL4"/>
    <property type="match status" value="1"/>
</dbReference>
<dbReference type="Pfam" id="PF00172">
    <property type="entry name" value="Zn_clus"/>
    <property type="match status" value="1"/>
</dbReference>
<dbReference type="InterPro" id="IPR001138">
    <property type="entry name" value="Zn2Cys6_DnaBD"/>
</dbReference>
<feature type="domain" description="Zn(2)-C6 fungal-type" evidence="2">
    <location>
        <begin position="11"/>
        <end position="41"/>
    </location>
</feature>
<accession>A0A2H3HQV1</accession>
<dbReference type="PANTHER" id="PTHR47784:SF4">
    <property type="entry name" value="ZN(II)2CYS6 TRANSCRIPTION FACTOR (EUROFUNG)"/>
    <property type="match status" value="1"/>
</dbReference>
<keyword evidence="1" id="KW-0539">Nucleus</keyword>
<dbReference type="PANTHER" id="PTHR47784">
    <property type="entry name" value="STEROL UPTAKE CONTROL PROTEIN 2"/>
    <property type="match status" value="1"/>
</dbReference>
<dbReference type="GO" id="GO:0008270">
    <property type="term" value="F:zinc ion binding"/>
    <property type="evidence" value="ECO:0007669"/>
    <property type="project" value="InterPro"/>
</dbReference>
<proteinExistence type="predicted"/>
<organism evidence="3 4">
    <name type="scientific">Fusarium oxysporum f. sp. radicis-cucumerinum</name>
    <dbReference type="NCBI Taxonomy" id="327505"/>
    <lineage>
        <taxon>Eukaryota</taxon>
        <taxon>Fungi</taxon>
        <taxon>Dikarya</taxon>
        <taxon>Ascomycota</taxon>
        <taxon>Pezizomycotina</taxon>
        <taxon>Sordariomycetes</taxon>
        <taxon>Hypocreomycetidae</taxon>
        <taxon>Hypocreales</taxon>
        <taxon>Nectriaceae</taxon>
        <taxon>Fusarium</taxon>
        <taxon>Fusarium oxysporum species complex</taxon>
    </lineage>
</organism>
<gene>
    <name evidence="3" type="ORF">AU210_007177</name>
</gene>
<dbReference type="CDD" id="cd00067">
    <property type="entry name" value="GAL4"/>
    <property type="match status" value="1"/>
</dbReference>
<dbReference type="InterPro" id="IPR036864">
    <property type="entry name" value="Zn2-C6_fun-type_DNA-bd_sf"/>
</dbReference>
<comment type="caution">
    <text evidence="3">The sequence shown here is derived from an EMBL/GenBank/DDBJ whole genome shotgun (WGS) entry which is preliminary data.</text>
</comment>
<dbReference type="PROSITE" id="PS00463">
    <property type="entry name" value="ZN2_CY6_FUNGAL_1"/>
    <property type="match status" value="1"/>
</dbReference>
<sequence length="404" mass="44872">MRKRHTKSRNGCRECKQRKLKCDEARPACGRCVASTRHCSYLGLKSPPSHPPTSELSTQLSLSALSEAGSAPSISSAPAEEAGDSIISPAAFASTLCQPPATLAERYSLFHLEMLFHVKERLSADMLPMQPQLDGFLDLVLREALTTSYLMDEMLAFAAAHKGTIASDGNMYRLEAIRLQNRALEQFNSGQVEVTDDNCITVFAFSTLLGQHTLFDTFSSVTELCAVLDKLVNCINIHQGIGTVVAQSSEKIRNLFQEQTGANRVHMSAEVPAVSGGKCDDLLRRLGDSNDSLHARPHYEKTVHILNYLFDISQPSEERCLVACQEWLVRVPREFVLLLAQRRPEALVIIAYYGVLLHRAKDYWIVGDAGLFLIKSISRHLGTYWADWLVFPVQVLEQSHEGAV</sequence>
<name>A0A2H3HQV1_FUSOX</name>
<evidence type="ECO:0000313" key="3">
    <source>
        <dbReference type="EMBL" id="PCD38712.1"/>
    </source>
</evidence>
<reference evidence="3 4" key="2">
    <citation type="journal article" date="2017" name="Sci. Rep.">
        <title>A mobile pathogenicity chromosome in Fusarium oxysporum for infection of multiple cucurbit species.</title>
        <authorList>
            <person name="van Dam P."/>
            <person name="Fokkens L."/>
            <person name="Ayukawa Y."/>
            <person name="van der Gragt M."/>
            <person name="Ter Horst A."/>
            <person name="Brankovics B."/>
            <person name="Houterman P.M."/>
            <person name="Arie T."/>
            <person name="Rep M."/>
        </authorList>
    </citation>
    <scope>NUCLEOTIDE SEQUENCE [LARGE SCALE GENOMIC DNA]</scope>
    <source>
        <strain evidence="3 4">Forc016</strain>
    </source>
</reference>
<evidence type="ECO:0000313" key="4">
    <source>
        <dbReference type="Proteomes" id="UP000219602"/>
    </source>
</evidence>
<dbReference type="GO" id="GO:0001228">
    <property type="term" value="F:DNA-binding transcription activator activity, RNA polymerase II-specific"/>
    <property type="evidence" value="ECO:0007669"/>
    <property type="project" value="TreeGrafter"/>
</dbReference>
<dbReference type="SUPFAM" id="SSF57701">
    <property type="entry name" value="Zn2/Cys6 DNA-binding domain"/>
    <property type="match status" value="1"/>
</dbReference>
<reference evidence="3 4" key="1">
    <citation type="journal article" date="2016" name="Environ. Microbiol.">
        <title>Effector profiles distinguish formae speciales of Fusarium oxysporum.</title>
        <authorList>
            <person name="van Dam P."/>
            <person name="Fokkens L."/>
            <person name="Schmidt S.M."/>
            <person name="Linmans J.H."/>
            <person name="Kistler H.C."/>
            <person name="Ma L.J."/>
            <person name="Rep M."/>
        </authorList>
    </citation>
    <scope>NUCLEOTIDE SEQUENCE [LARGE SCALE GENOMIC DNA]</scope>
    <source>
        <strain evidence="3 4">Forc016</strain>
    </source>
</reference>
<dbReference type="AlphaFoldDB" id="A0A2H3HQV1"/>
<dbReference type="PROSITE" id="PS50048">
    <property type="entry name" value="ZN2_CY6_FUNGAL_2"/>
    <property type="match status" value="1"/>
</dbReference>
<evidence type="ECO:0000256" key="1">
    <source>
        <dbReference type="ARBA" id="ARBA00023242"/>
    </source>
</evidence>
<dbReference type="Gene3D" id="4.10.240.10">
    <property type="entry name" value="Zn(2)-C6 fungal-type DNA-binding domain"/>
    <property type="match status" value="1"/>
</dbReference>
<protein>
    <recommendedName>
        <fullName evidence="2">Zn(2)-C6 fungal-type domain-containing protein</fullName>
    </recommendedName>
</protein>
<dbReference type="EMBL" id="MABQ02000004">
    <property type="protein sequence ID" value="PCD38712.1"/>
    <property type="molecule type" value="Genomic_DNA"/>
</dbReference>
<dbReference type="STRING" id="327505.A0A2H3HQV1"/>